<accession>A0A8E4EYW0</accession>
<keyword evidence="5" id="KW-0564">Palmitate</keyword>
<keyword evidence="5" id="KW-0998">Cell outer membrane</keyword>
<protein>
    <recommendedName>
        <fullName evidence="5">Outer-membrane lipoprotein LolB</fullName>
    </recommendedName>
</protein>
<keyword evidence="5 6" id="KW-0449">Lipoprotein</keyword>
<dbReference type="KEGG" id="ptf:PROFFT_A_06480"/>
<dbReference type="Pfam" id="PF03550">
    <property type="entry name" value="LolB"/>
    <property type="match status" value="1"/>
</dbReference>
<dbReference type="InterPro" id="IPR004565">
    <property type="entry name" value="OM_lipoprot_LolB"/>
</dbReference>
<evidence type="ECO:0000313" key="6">
    <source>
        <dbReference type="EMBL" id="CAD6512756.1"/>
    </source>
</evidence>
<evidence type="ECO:0000256" key="5">
    <source>
        <dbReference type="HAMAP-Rule" id="MF_00233"/>
    </source>
</evidence>
<evidence type="ECO:0000256" key="4">
    <source>
        <dbReference type="ARBA" id="ARBA00023186"/>
    </source>
</evidence>
<evidence type="ECO:0000313" key="7">
    <source>
        <dbReference type="Proteomes" id="UP000683585"/>
    </source>
</evidence>
<proteinExistence type="inferred from homology"/>
<keyword evidence="5" id="KW-0732">Signal</keyword>
<dbReference type="GO" id="GO:0015031">
    <property type="term" value="P:protein transport"/>
    <property type="evidence" value="ECO:0007669"/>
    <property type="project" value="UniProtKB-KW"/>
</dbReference>
<keyword evidence="4 5" id="KW-0143">Chaperone</keyword>
<evidence type="ECO:0000256" key="1">
    <source>
        <dbReference type="ARBA" id="ARBA00011245"/>
    </source>
</evidence>
<dbReference type="HAMAP" id="MF_00233">
    <property type="entry name" value="LolB"/>
    <property type="match status" value="1"/>
</dbReference>
<dbReference type="AlphaFoldDB" id="A0A8E4EYW0"/>
<evidence type="ECO:0000256" key="2">
    <source>
        <dbReference type="ARBA" id="ARBA00022448"/>
    </source>
</evidence>
<keyword evidence="5" id="KW-0472">Membrane</keyword>
<dbReference type="RefSeq" id="WP_216782398.1">
    <property type="nucleotide sequence ID" value="NZ_LR890047.1"/>
</dbReference>
<dbReference type="CDD" id="cd16326">
    <property type="entry name" value="LolB"/>
    <property type="match status" value="1"/>
</dbReference>
<sequence>MQKITFIIVLAFSFFSLTACNIIQHKNITGSNYQCLRWREHKNQVQKIVKYQTSGSLAYFSNHQRLYARFFWQQSAPDYYYIVISNPMFSNAISLYSIRGIIWLTDHKGKSYFSKSADEIIQKLTGIRIPLQILRLWILGLPGNAVYVKLNNQDKLQNITEIKDGVTWKVKYLKYNSDTYPEMPTQLDIIQDDKLVKLKIDTWVLKNDF</sequence>
<comment type="subcellular location">
    <subcellularLocation>
        <location evidence="5">Cell outer membrane</location>
        <topology evidence="5">Lipid-anchor</topology>
    </subcellularLocation>
</comment>
<keyword evidence="7" id="KW-1185">Reference proteome</keyword>
<name>A0A8E4EYW0_9ENTR</name>
<dbReference type="GO" id="GO:0044874">
    <property type="term" value="P:lipoprotein localization to outer membrane"/>
    <property type="evidence" value="ECO:0007669"/>
    <property type="project" value="UniProtKB-UniRule"/>
</dbReference>
<dbReference type="Proteomes" id="UP000683585">
    <property type="component" value="Chromosome"/>
</dbReference>
<keyword evidence="3 5" id="KW-0653">Protein transport</keyword>
<evidence type="ECO:0000256" key="3">
    <source>
        <dbReference type="ARBA" id="ARBA00022927"/>
    </source>
</evidence>
<comment type="similarity">
    <text evidence="5">Belongs to the LolB family.</text>
</comment>
<reference evidence="6" key="1">
    <citation type="submission" date="2020-10" db="EMBL/GenBank/DDBJ databases">
        <authorList>
            <person name="Szabo G."/>
        </authorList>
    </citation>
    <scope>NUCLEOTIDE SEQUENCE</scope>
    <source>
        <strain evidence="6">PROFFT</strain>
    </source>
</reference>
<comment type="subunit">
    <text evidence="1 5">Monomer.</text>
</comment>
<dbReference type="PROSITE" id="PS51257">
    <property type="entry name" value="PROKAR_LIPOPROTEIN"/>
    <property type="match status" value="1"/>
</dbReference>
<dbReference type="EMBL" id="LR890047">
    <property type="protein sequence ID" value="CAD6512756.1"/>
    <property type="molecule type" value="Genomic_DNA"/>
</dbReference>
<gene>
    <name evidence="5 6" type="primary">lolB</name>
    <name evidence="6" type="ORF">PROFFT_A_06480</name>
</gene>
<dbReference type="NCBIfam" id="TIGR00548">
    <property type="entry name" value="lolB"/>
    <property type="match status" value="1"/>
</dbReference>
<comment type="function">
    <text evidence="5">Plays a critical role in the incorporation of lipoproteins in the outer membrane after they are released by the LolA protein.</text>
</comment>
<organism evidence="6 7">
    <name type="scientific">Candidatus Profftia tarda</name>
    <dbReference type="NCBI Taxonomy" id="1177216"/>
    <lineage>
        <taxon>Bacteria</taxon>
        <taxon>Pseudomonadati</taxon>
        <taxon>Pseudomonadota</taxon>
        <taxon>Gammaproteobacteria</taxon>
        <taxon>Enterobacterales</taxon>
        <taxon>Enterobacteriaceae</taxon>
        <taxon>Candidatus Profftia</taxon>
    </lineage>
</organism>
<keyword evidence="2 5" id="KW-0813">Transport</keyword>
<dbReference type="GO" id="GO:0009279">
    <property type="term" value="C:cell outer membrane"/>
    <property type="evidence" value="ECO:0007669"/>
    <property type="project" value="UniProtKB-SubCell"/>
</dbReference>